<protein>
    <submittedName>
        <fullName evidence="2">Uncharacterized protein</fullName>
    </submittedName>
</protein>
<accession>A0A087T0J7</accession>
<evidence type="ECO:0000313" key="2">
    <source>
        <dbReference type="EMBL" id="KFM58636.1"/>
    </source>
</evidence>
<evidence type="ECO:0000256" key="1">
    <source>
        <dbReference type="SAM" id="MobiDB-lite"/>
    </source>
</evidence>
<keyword evidence="3" id="KW-1185">Reference proteome</keyword>
<feature type="region of interest" description="Disordered" evidence="1">
    <location>
        <begin position="52"/>
        <end position="90"/>
    </location>
</feature>
<evidence type="ECO:0000313" key="3">
    <source>
        <dbReference type="Proteomes" id="UP000054359"/>
    </source>
</evidence>
<sequence length="90" mass="10492">MPRIALLPDQLYEENEIQDSGDSDEGIEDFREQYAREVRKIRENIRAIRRIKARSSRSSATSSLPRNGRASNTQLRSRSSSCWQLQQQRP</sequence>
<dbReference type="EMBL" id="KK112831">
    <property type="protein sequence ID" value="KFM58636.1"/>
    <property type="molecule type" value="Genomic_DNA"/>
</dbReference>
<gene>
    <name evidence="2" type="ORF">X975_18573</name>
</gene>
<dbReference type="OrthoDB" id="6428964at2759"/>
<dbReference type="AlphaFoldDB" id="A0A087T0J7"/>
<name>A0A087T0J7_STEMI</name>
<feature type="region of interest" description="Disordered" evidence="1">
    <location>
        <begin position="1"/>
        <end position="28"/>
    </location>
</feature>
<reference evidence="2 3" key="1">
    <citation type="submission" date="2013-11" db="EMBL/GenBank/DDBJ databases">
        <title>Genome sequencing of Stegodyphus mimosarum.</title>
        <authorList>
            <person name="Bechsgaard J."/>
        </authorList>
    </citation>
    <scope>NUCLEOTIDE SEQUENCE [LARGE SCALE GENOMIC DNA]</scope>
</reference>
<proteinExistence type="predicted"/>
<dbReference type="Proteomes" id="UP000054359">
    <property type="component" value="Unassembled WGS sequence"/>
</dbReference>
<feature type="non-terminal residue" evidence="2">
    <location>
        <position position="90"/>
    </location>
</feature>
<feature type="compositionally biased region" description="Polar residues" evidence="1">
    <location>
        <begin position="69"/>
        <end position="90"/>
    </location>
</feature>
<organism evidence="2 3">
    <name type="scientific">Stegodyphus mimosarum</name>
    <name type="common">African social velvet spider</name>
    <dbReference type="NCBI Taxonomy" id="407821"/>
    <lineage>
        <taxon>Eukaryota</taxon>
        <taxon>Metazoa</taxon>
        <taxon>Ecdysozoa</taxon>
        <taxon>Arthropoda</taxon>
        <taxon>Chelicerata</taxon>
        <taxon>Arachnida</taxon>
        <taxon>Araneae</taxon>
        <taxon>Araneomorphae</taxon>
        <taxon>Entelegynae</taxon>
        <taxon>Eresoidea</taxon>
        <taxon>Eresidae</taxon>
        <taxon>Stegodyphus</taxon>
    </lineage>
</organism>
<feature type="compositionally biased region" description="Acidic residues" evidence="1">
    <location>
        <begin position="11"/>
        <end position="27"/>
    </location>
</feature>